<sequence length="460" mass="48118">MADLADLSARALARAIRDKEVSPCEVTEAVLRRIGERAELNAFVTTAAEEARAEAKAAEAAVMRGEPLGALHGVPYSVKDLLPTKGVRTTMGSKLFETNVPTADAPSVARARAAGGVMIGKTTTPEYGHTQTAFSPLSGLTLNPIDPGVTAGASSSGSAVAVAAGMGPLSIGTDGGGSIRIPAACCGVVGMKATLGVIPHLGVPDLFGANSYAGPMARDVADTALFFEVLQGASDLDPWGQAAVQLHPDDLRPLKGLRVGWLPTAGARVERETAAITATAAACLEAEGAIVEEADLDFRSFEDCFLTILRAGLAARAEPAFRGREDLVAPSLVETARQGLALSAVDVSQAATARSRLFQLMQQHFQRFDVLLSPVLTAPPLPLGYDPMGEIEIDGLLSGTIRGAWYPFTYPHNLTGHPAIAIPWAQTKGGLPVAVQLTAPWYHDRKLLRLAQILSDLRPG</sequence>
<dbReference type="InterPro" id="IPR023631">
    <property type="entry name" value="Amidase_dom"/>
</dbReference>
<dbReference type="InterPro" id="IPR036928">
    <property type="entry name" value="AS_sf"/>
</dbReference>
<dbReference type="RefSeq" id="WP_124966755.1">
    <property type="nucleotide sequence ID" value="NZ_RRAZ01000052.1"/>
</dbReference>
<proteinExistence type="inferred from homology"/>
<dbReference type="PANTHER" id="PTHR11895">
    <property type="entry name" value="TRANSAMIDASE"/>
    <property type="match status" value="1"/>
</dbReference>
<dbReference type="EMBL" id="RRAZ01000052">
    <property type="protein sequence ID" value="RRH68876.1"/>
    <property type="molecule type" value="Genomic_DNA"/>
</dbReference>
<organism evidence="3 4">
    <name type="scientific">Falsigemmobacter faecalis</name>
    <dbReference type="NCBI Taxonomy" id="2488730"/>
    <lineage>
        <taxon>Bacteria</taxon>
        <taxon>Pseudomonadati</taxon>
        <taxon>Pseudomonadota</taxon>
        <taxon>Alphaproteobacteria</taxon>
        <taxon>Rhodobacterales</taxon>
        <taxon>Paracoccaceae</taxon>
        <taxon>Falsigemmobacter</taxon>
    </lineage>
</organism>
<dbReference type="SUPFAM" id="SSF75304">
    <property type="entry name" value="Amidase signature (AS) enzymes"/>
    <property type="match status" value="1"/>
</dbReference>
<dbReference type="Pfam" id="PF01425">
    <property type="entry name" value="Amidase"/>
    <property type="match status" value="1"/>
</dbReference>
<dbReference type="InterPro" id="IPR000120">
    <property type="entry name" value="Amidase"/>
</dbReference>
<reference evidence="3 4" key="1">
    <citation type="submission" date="2018-11" db="EMBL/GenBank/DDBJ databases">
        <title>Gemmobacter sp. nov., YIM 102744-1 draft genome.</title>
        <authorList>
            <person name="Li G."/>
            <person name="Jiang Y."/>
        </authorList>
    </citation>
    <scope>NUCLEOTIDE SEQUENCE [LARGE SCALE GENOMIC DNA]</scope>
    <source>
        <strain evidence="3 4">YIM 102744-1</strain>
    </source>
</reference>
<dbReference type="Gene3D" id="3.90.1300.10">
    <property type="entry name" value="Amidase signature (AS) domain"/>
    <property type="match status" value="1"/>
</dbReference>
<dbReference type="AlphaFoldDB" id="A0A3P3D5K0"/>
<protein>
    <submittedName>
        <fullName evidence="3">Amidase</fullName>
    </submittedName>
</protein>
<comment type="similarity">
    <text evidence="1">Belongs to the amidase family.</text>
</comment>
<dbReference type="PROSITE" id="PS00571">
    <property type="entry name" value="AMIDASES"/>
    <property type="match status" value="1"/>
</dbReference>
<gene>
    <name evidence="3" type="ORF">EG244_19115</name>
</gene>
<dbReference type="Proteomes" id="UP000282125">
    <property type="component" value="Unassembled WGS sequence"/>
</dbReference>
<evidence type="ECO:0000313" key="3">
    <source>
        <dbReference type="EMBL" id="RRH68876.1"/>
    </source>
</evidence>
<name>A0A3P3D5K0_9RHOB</name>
<feature type="domain" description="Amidase" evidence="2">
    <location>
        <begin position="25"/>
        <end position="448"/>
    </location>
</feature>
<evidence type="ECO:0000313" key="4">
    <source>
        <dbReference type="Proteomes" id="UP000282125"/>
    </source>
</evidence>
<keyword evidence="4" id="KW-1185">Reference proteome</keyword>
<evidence type="ECO:0000259" key="2">
    <source>
        <dbReference type="Pfam" id="PF01425"/>
    </source>
</evidence>
<evidence type="ECO:0000256" key="1">
    <source>
        <dbReference type="ARBA" id="ARBA00009199"/>
    </source>
</evidence>
<dbReference type="PANTHER" id="PTHR11895:SF7">
    <property type="entry name" value="GLUTAMYL-TRNA(GLN) AMIDOTRANSFERASE SUBUNIT A, MITOCHONDRIAL"/>
    <property type="match status" value="1"/>
</dbReference>
<comment type="caution">
    <text evidence="3">The sequence shown here is derived from an EMBL/GenBank/DDBJ whole genome shotgun (WGS) entry which is preliminary data.</text>
</comment>
<dbReference type="GO" id="GO:0003824">
    <property type="term" value="F:catalytic activity"/>
    <property type="evidence" value="ECO:0007669"/>
    <property type="project" value="InterPro"/>
</dbReference>
<accession>A0A3P3D5K0</accession>
<dbReference type="InterPro" id="IPR020556">
    <property type="entry name" value="Amidase_CS"/>
</dbReference>
<dbReference type="OrthoDB" id="9777859at2"/>